<evidence type="ECO:0000256" key="5">
    <source>
        <dbReference type="ARBA" id="ARBA00022960"/>
    </source>
</evidence>
<evidence type="ECO:0000256" key="10">
    <source>
        <dbReference type="ARBA" id="ARBA00033270"/>
    </source>
</evidence>
<comment type="subcellular location">
    <subcellularLocation>
        <location evidence="1">Membrane</location>
        <topology evidence="1">Multi-pass membrane protein</topology>
    </subcellularLocation>
</comment>
<evidence type="ECO:0000256" key="11">
    <source>
        <dbReference type="ARBA" id="ARBA00038053"/>
    </source>
</evidence>
<keyword evidence="7 16" id="KW-1133">Transmembrane helix</keyword>
<dbReference type="STRING" id="1797247.A2419_02400"/>
<dbReference type="GO" id="GO:0008955">
    <property type="term" value="F:peptidoglycan glycosyltransferase activity"/>
    <property type="evidence" value="ECO:0007669"/>
    <property type="project" value="UniProtKB-EC"/>
</dbReference>
<dbReference type="InterPro" id="IPR001182">
    <property type="entry name" value="FtsW/RodA"/>
</dbReference>
<evidence type="ECO:0000256" key="6">
    <source>
        <dbReference type="ARBA" id="ARBA00022984"/>
    </source>
</evidence>
<evidence type="ECO:0000256" key="8">
    <source>
        <dbReference type="ARBA" id="ARBA00023136"/>
    </source>
</evidence>
<evidence type="ECO:0000256" key="9">
    <source>
        <dbReference type="ARBA" id="ARBA00032370"/>
    </source>
</evidence>
<feature type="transmembrane region" description="Helical" evidence="16">
    <location>
        <begin position="142"/>
        <end position="158"/>
    </location>
</feature>
<evidence type="ECO:0000256" key="15">
    <source>
        <dbReference type="ARBA" id="ARBA00049902"/>
    </source>
</evidence>
<comment type="catalytic activity">
    <reaction evidence="15">
        <text>[GlcNAc-(1-&gt;4)-Mur2Ac(oyl-L-Ala-gamma-D-Glu-L-Lys-D-Ala-D-Ala)](n)-di-trans,octa-cis-undecaprenyl diphosphate + beta-D-GlcNAc-(1-&gt;4)-Mur2Ac(oyl-L-Ala-gamma-D-Glu-L-Lys-D-Ala-D-Ala)-di-trans,octa-cis-undecaprenyl diphosphate = [GlcNAc-(1-&gt;4)-Mur2Ac(oyl-L-Ala-gamma-D-Glu-L-Lys-D-Ala-D-Ala)](n+1)-di-trans,octa-cis-undecaprenyl diphosphate + di-trans,octa-cis-undecaprenyl diphosphate + H(+)</text>
        <dbReference type="Rhea" id="RHEA:23708"/>
        <dbReference type="Rhea" id="RHEA-COMP:9602"/>
        <dbReference type="Rhea" id="RHEA-COMP:9603"/>
        <dbReference type="ChEBI" id="CHEBI:15378"/>
        <dbReference type="ChEBI" id="CHEBI:58405"/>
        <dbReference type="ChEBI" id="CHEBI:60033"/>
        <dbReference type="ChEBI" id="CHEBI:78435"/>
        <dbReference type="EC" id="2.4.99.28"/>
    </reaction>
</comment>
<dbReference type="GO" id="GO:0015648">
    <property type="term" value="F:lipid-linked peptidoglycan transporter activity"/>
    <property type="evidence" value="ECO:0007669"/>
    <property type="project" value="TreeGrafter"/>
</dbReference>
<dbReference type="AlphaFoldDB" id="A0A1F4Y502"/>
<evidence type="ECO:0000256" key="14">
    <source>
        <dbReference type="ARBA" id="ARBA00044770"/>
    </source>
</evidence>
<evidence type="ECO:0000256" key="12">
    <source>
        <dbReference type="ARBA" id="ARBA00041185"/>
    </source>
</evidence>
<evidence type="ECO:0000313" key="17">
    <source>
        <dbReference type="EMBL" id="OGC88856.1"/>
    </source>
</evidence>
<dbReference type="PANTHER" id="PTHR30474">
    <property type="entry name" value="CELL CYCLE PROTEIN"/>
    <property type="match status" value="1"/>
</dbReference>
<evidence type="ECO:0000256" key="2">
    <source>
        <dbReference type="ARBA" id="ARBA00022676"/>
    </source>
</evidence>
<feature type="transmembrane region" description="Helical" evidence="16">
    <location>
        <begin position="114"/>
        <end position="130"/>
    </location>
</feature>
<dbReference type="GO" id="GO:0051301">
    <property type="term" value="P:cell division"/>
    <property type="evidence" value="ECO:0007669"/>
    <property type="project" value="InterPro"/>
</dbReference>
<evidence type="ECO:0000256" key="16">
    <source>
        <dbReference type="SAM" id="Phobius"/>
    </source>
</evidence>
<protein>
    <recommendedName>
        <fullName evidence="12">Probable peptidoglycan glycosyltransferase FtsW</fullName>
        <ecNumber evidence="14">2.4.99.28</ecNumber>
    </recommendedName>
    <alternativeName>
        <fullName evidence="13">Cell division protein FtsW</fullName>
    </alternativeName>
    <alternativeName>
        <fullName evidence="10">Cell wall polymerase</fullName>
    </alternativeName>
    <alternativeName>
        <fullName evidence="9">Peptidoglycan polymerase</fullName>
    </alternativeName>
</protein>
<accession>A0A1F4Y502</accession>
<feature type="transmembrane region" description="Helical" evidence="16">
    <location>
        <begin position="270"/>
        <end position="290"/>
    </location>
</feature>
<organism evidence="17 18">
    <name type="scientific">Candidatus Adlerbacteria bacterium RIFOXYC1_FULL_48_26</name>
    <dbReference type="NCBI Taxonomy" id="1797247"/>
    <lineage>
        <taxon>Bacteria</taxon>
        <taxon>Candidatus Adleribacteriota</taxon>
    </lineage>
</organism>
<gene>
    <name evidence="17" type="ORF">A2419_02400</name>
</gene>
<dbReference type="GO" id="GO:0005886">
    <property type="term" value="C:plasma membrane"/>
    <property type="evidence" value="ECO:0007669"/>
    <property type="project" value="TreeGrafter"/>
</dbReference>
<evidence type="ECO:0000313" key="18">
    <source>
        <dbReference type="Proteomes" id="UP000176568"/>
    </source>
</evidence>
<keyword evidence="6" id="KW-0573">Peptidoglycan synthesis</keyword>
<feature type="transmembrane region" description="Helical" evidence="16">
    <location>
        <begin position="74"/>
        <end position="94"/>
    </location>
</feature>
<evidence type="ECO:0000256" key="3">
    <source>
        <dbReference type="ARBA" id="ARBA00022679"/>
    </source>
</evidence>
<reference evidence="17 18" key="1">
    <citation type="journal article" date="2016" name="Nat. Commun.">
        <title>Thousands of microbial genomes shed light on interconnected biogeochemical processes in an aquifer system.</title>
        <authorList>
            <person name="Anantharaman K."/>
            <person name="Brown C.T."/>
            <person name="Hug L.A."/>
            <person name="Sharon I."/>
            <person name="Castelle C.J."/>
            <person name="Probst A.J."/>
            <person name="Thomas B.C."/>
            <person name="Singh A."/>
            <person name="Wilkins M.J."/>
            <person name="Karaoz U."/>
            <person name="Brodie E.L."/>
            <person name="Williams K.H."/>
            <person name="Hubbard S.S."/>
            <person name="Banfield J.F."/>
        </authorList>
    </citation>
    <scope>NUCLEOTIDE SEQUENCE [LARGE SCALE GENOMIC DNA]</scope>
</reference>
<evidence type="ECO:0000256" key="4">
    <source>
        <dbReference type="ARBA" id="ARBA00022692"/>
    </source>
</evidence>
<dbReference type="PANTHER" id="PTHR30474:SF2">
    <property type="entry name" value="PEPTIDOGLYCAN GLYCOSYLTRANSFERASE FTSW-RELATED"/>
    <property type="match status" value="1"/>
</dbReference>
<keyword evidence="5" id="KW-0133">Cell shape</keyword>
<dbReference type="EC" id="2.4.99.28" evidence="14"/>
<feature type="transmembrane region" description="Helical" evidence="16">
    <location>
        <begin position="164"/>
        <end position="180"/>
    </location>
</feature>
<dbReference type="Proteomes" id="UP000176568">
    <property type="component" value="Unassembled WGS sequence"/>
</dbReference>
<feature type="transmembrane region" description="Helical" evidence="16">
    <location>
        <begin position="336"/>
        <end position="358"/>
    </location>
</feature>
<feature type="transmembrane region" description="Helical" evidence="16">
    <location>
        <begin position="187"/>
        <end position="207"/>
    </location>
</feature>
<evidence type="ECO:0000256" key="7">
    <source>
        <dbReference type="ARBA" id="ARBA00022989"/>
    </source>
</evidence>
<feature type="transmembrane region" description="Helical" evidence="16">
    <location>
        <begin position="9"/>
        <end position="33"/>
    </location>
</feature>
<dbReference type="GO" id="GO:0009252">
    <property type="term" value="P:peptidoglycan biosynthetic process"/>
    <property type="evidence" value="ECO:0007669"/>
    <property type="project" value="UniProtKB-KW"/>
</dbReference>
<evidence type="ECO:0000256" key="13">
    <source>
        <dbReference type="ARBA" id="ARBA00041418"/>
    </source>
</evidence>
<keyword evidence="4 16" id="KW-0812">Transmembrane</keyword>
<comment type="caution">
    <text evidence="17">The sequence shown here is derived from an EMBL/GenBank/DDBJ whole genome shotgun (WGS) entry which is preliminary data.</text>
</comment>
<dbReference type="GO" id="GO:0008360">
    <property type="term" value="P:regulation of cell shape"/>
    <property type="evidence" value="ECO:0007669"/>
    <property type="project" value="UniProtKB-KW"/>
</dbReference>
<evidence type="ECO:0000256" key="1">
    <source>
        <dbReference type="ARBA" id="ARBA00004141"/>
    </source>
</evidence>
<dbReference type="Pfam" id="PF01098">
    <property type="entry name" value="FTSW_RODA_SPOVE"/>
    <property type="match status" value="1"/>
</dbReference>
<name>A0A1F4Y502_9BACT</name>
<keyword evidence="3" id="KW-0808">Transferase</keyword>
<feature type="transmembrane region" description="Helical" evidence="16">
    <location>
        <begin position="39"/>
        <end position="62"/>
    </location>
</feature>
<feature type="transmembrane region" description="Helical" evidence="16">
    <location>
        <begin position="302"/>
        <end position="330"/>
    </location>
</feature>
<proteinExistence type="inferred from homology"/>
<comment type="similarity">
    <text evidence="11">Belongs to the SEDS family. FtsW subfamily.</text>
</comment>
<keyword evidence="8 16" id="KW-0472">Membrane</keyword>
<dbReference type="EMBL" id="MEXB01000002">
    <property type="protein sequence ID" value="OGC88856.1"/>
    <property type="molecule type" value="Genomic_DNA"/>
</dbReference>
<keyword evidence="2" id="KW-0328">Glycosyltransferase</keyword>
<sequence length="371" mass="38948">MSRRIDKPFLFATGVLVISGLLIFTSAALGQLARDGASFTSVAVSQLLLGFVCGSILLLFFMRLDYKLLKRYTPYIFAFAFFLTLLTFVPGIGLSLKGASRWITIGGFSFQPEELLKLATILFLAAIYSTRAKTIQTLKGGILPMVLVTGSVAAVLIAQPNTDGVVIIGMASAAILFAAGGRISHLLMLAGVGLLVVIAAAFTHPHVASRIQIYLNHGDPQGAGYQVEQSLIAIGSGGFSGRGFGQGVEKFSYLPEPIGDSIFAVVGEEFGFVGSSLLVMLFALFTMLGLRIAARASDPFGGLLVVGLVILIAGQSFFNIASSLALVPLIGLPLIFVSHGGTALALALAEVGIILSVSRHMRSPASGRHQS</sequence>
<dbReference type="GO" id="GO:0032153">
    <property type="term" value="C:cell division site"/>
    <property type="evidence" value="ECO:0007669"/>
    <property type="project" value="TreeGrafter"/>
</dbReference>